<dbReference type="PANTHER" id="PTHR31378">
    <property type="entry name" value="EGF-LIKE DOMAIN-CONTAINING PROTEIN-RELATED-RELATED"/>
    <property type="match status" value="1"/>
</dbReference>
<evidence type="ECO:0000313" key="3">
    <source>
        <dbReference type="Proteomes" id="UP000695562"/>
    </source>
</evidence>
<accession>A0A8J4Q1E8</accession>
<dbReference type="EMBL" id="AJWJ01000041">
    <property type="protein sequence ID" value="KAF2077014.1"/>
    <property type="molecule type" value="Genomic_DNA"/>
</dbReference>
<proteinExistence type="predicted"/>
<evidence type="ECO:0000313" key="2">
    <source>
        <dbReference type="EMBL" id="KAF2077014.1"/>
    </source>
</evidence>
<reference evidence="2" key="1">
    <citation type="submission" date="2020-01" db="EMBL/GenBank/DDBJ databases">
        <title>Development of genomics and gene disruption for Polysphondylium violaceum indicates a role for the polyketide synthase stlB in stalk morphogenesis.</title>
        <authorList>
            <person name="Narita B."/>
            <person name="Kawabe Y."/>
            <person name="Kin K."/>
            <person name="Saito T."/>
            <person name="Gibbs R."/>
            <person name="Kuspa A."/>
            <person name="Muzny D."/>
            <person name="Queller D."/>
            <person name="Richards S."/>
            <person name="Strassman J."/>
            <person name="Sucgang R."/>
            <person name="Worley K."/>
            <person name="Schaap P."/>
        </authorList>
    </citation>
    <scope>NUCLEOTIDE SEQUENCE</scope>
    <source>
        <strain evidence="2">QSvi11</strain>
    </source>
</reference>
<sequence>MNFIFLLSLLSLSTLVLKINCQEYLQQQPQQDNINANDYSKKIALTVLAINGIIEMNNGDIKKIYTISEWATSLNGAGVSLYSAYTNTSYFYNTRISNKTSELVKINNTIDDFTDLAGPVTTQFGNDSVVMNPYSFKYSLSLSKYQFTGQGNNSVVIKLSAIDVPNLSNSTYQFIKLKVIDNYIYGKLVIKAIIDGVSTPINNIPLDSDNKIIENNSSLRKKTVWYWDRYSNLYHICSIRYFDYR</sequence>
<gene>
    <name evidence="2" type="ORF">CYY_001646</name>
</gene>
<dbReference type="AlphaFoldDB" id="A0A8J4Q1E8"/>
<organism evidence="2 3">
    <name type="scientific">Polysphondylium violaceum</name>
    <dbReference type="NCBI Taxonomy" id="133409"/>
    <lineage>
        <taxon>Eukaryota</taxon>
        <taxon>Amoebozoa</taxon>
        <taxon>Evosea</taxon>
        <taxon>Eumycetozoa</taxon>
        <taxon>Dictyostelia</taxon>
        <taxon>Dictyosteliales</taxon>
        <taxon>Dictyosteliaceae</taxon>
        <taxon>Polysphondylium</taxon>
    </lineage>
</organism>
<evidence type="ECO:0000256" key="1">
    <source>
        <dbReference type="SAM" id="SignalP"/>
    </source>
</evidence>
<comment type="caution">
    <text evidence="2">The sequence shown here is derived from an EMBL/GenBank/DDBJ whole genome shotgun (WGS) entry which is preliminary data.</text>
</comment>
<keyword evidence="1" id="KW-0732">Signal</keyword>
<name>A0A8J4Q1E8_9MYCE</name>
<keyword evidence="3" id="KW-1185">Reference proteome</keyword>
<feature type="chain" id="PRO_5035240818" evidence="1">
    <location>
        <begin position="22"/>
        <end position="245"/>
    </location>
</feature>
<dbReference type="Proteomes" id="UP000695562">
    <property type="component" value="Unassembled WGS sequence"/>
</dbReference>
<feature type="signal peptide" evidence="1">
    <location>
        <begin position="1"/>
        <end position="21"/>
    </location>
</feature>
<protein>
    <submittedName>
        <fullName evidence="2">Uncharacterized protein</fullName>
    </submittedName>
</protein>